<evidence type="ECO:0000256" key="2">
    <source>
        <dbReference type="ARBA" id="ARBA00008674"/>
    </source>
</evidence>
<dbReference type="PANTHER" id="PTHR13099">
    <property type="entry name" value="NADH-UBIQUINONE OXIDOREDUCTASE SUBUNIT B14.5B"/>
    <property type="match status" value="1"/>
</dbReference>
<name>A0AAV8WK27_9CUCU</name>
<evidence type="ECO:0000256" key="9">
    <source>
        <dbReference type="ARBA" id="ARBA00023128"/>
    </source>
</evidence>
<feature type="transmembrane region" description="Helical" evidence="12">
    <location>
        <begin position="31"/>
        <end position="52"/>
    </location>
</feature>
<evidence type="ECO:0000313" key="13">
    <source>
        <dbReference type="EMBL" id="KAJ8927115.1"/>
    </source>
</evidence>
<keyword evidence="8 12" id="KW-1133">Transmembrane helix</keyword>
<keyword evidence="6 11" id="KW-0999">Mitochondrion inner membrane</keyword>
<evidence type="ECO:0000256" key="4">
    <source>
        <dbReference type="ARBA" id="ARBA00022660"/>
    </source>
</evidence>
<evidence type="ECO:0000256" key="3">
    <source>
        <dbReference type="ARBA" id="ARBA00022448"/>
    </source>
</evidence>
<evidence type="ECO:0000256" key="11">
    <source>
        <dbReference type="PIRNR" id="PIRNR017834"/>
    </source>
</evidence>
<dbReference type="AlphaFoldDB" id="A0AAV8WK27"/>
<protein>
    <recommendedName>
        <fullName evidence="11">NADH dehydrogenase [ubiquinone] 1 subunit C2</fullName>
    </recommendedName>
</protein>
<dbReference type="Pfam" id="PF06374">
    <property type="entry name" value="NDUF_C2"/>
    <property type="match status" value="1"/>
</dbReference>
<keyword evidence="4 11" id="KW-0679">Respiratory chain</keyword>
<dbReference type="Proteomes" id="UP001162156">
    <property type="component" value="Unassembled WGS sequence"/>
</dbReference>
<gene>
    <name evidence="13" type="ORF">NQ314_020388</name>
</gene>
<evidence type="ECO:0000256" key="7">
    <source>
        <dbReference type="ARBA" id="ARBA00022982"/>
    </source>
</evidence>
<accession>A0AAV8WK27</accession>
<evidence type="ECO:0000256" key="5">
    <source>
        <dbReference type="ARBA" id="ARBA00022692"/>
    </source>
</evidence>
<comment type="similarity">
    <text evidence="2 11">Belongs to the complex I NDUFC2 subunit family.</text>
</comment>
<evidence type="ECO:0000256" key="10">
    <source>
        <dbReference type="ARBA" id="ARBA00023136"/>
    </source>
</evidence>
<keyword evidence="5 12" id="KW-0812">Transmembrane</keyword>
<comment type="subcellular location">
    <subcellularLocation>
        <location evidence="1">Mitochondrion inner membrane</location>
        <topology evidence="1">Single-pass membrane protein</topology>
        <orientation evidence="1">Matrix side</orientation>
    </subcellularLocation>
</comment>
<keyword evidence="7 11" id="KW-0249">Electron transport</keyword>
<comment type="caution">
    <text evidence="13">The sequence shown here is derived from an EMBL/GenBank/DDBJ whole genome shotgun (WGS) entry which is preliminary data.</text>
</comment>
<organism evidence="13 14">
    <name type="scientific">Rhamnusium bicolor</name>
    <dbReference type="NCBI Taxonomy" id="1586634"/>
    <lineage>
        <taxon>Eukaryota</taxon>
        <taxon>Metazoa</taxon>
        <taxon>Ecdysozoa</taxon>
        <taxon>Arthropoda</taxon>
        <taxon>Hexapoda</taxon>
        <taxon>Insecta</taxon>
        <taxon>Pterygota</taxon>
        <taxon>Neoptera</taxon>
        <taxon>Endopterygota</taxon>
        <taxon>Coleoptera</taxon>
        <taxon>Polyphaga</taxon>
        <taxon>Cucujiformia</taxon>
        <taxon>Chrysomeloidea</taxon>
        <taxon>Cerambycidae</taxon>
        <taxon>Lepturinae</taxon>
        <taxon>Rhagiini</taxon>
        <taxon>Rhamnusium</taxon>
    </lineage>
</organism>
<keyword evidence="9 11" id="KW-0496">Mitochondrion</keyword>
<proteinExistence type="inferred from homology"/>
<evidence type="ECO:0000256" key="12">
    <source>
        <dbReference type="SAM" id="Phobius"/>
    </source>
</evidence>
<keyword evidence="14" id="KW-1185">Reference proteome</keyword>
<dbReference type="PIRSF" id="PIRSF017834">
    <property type="entry name" value="NADH-UbQ_OxRdtase_b14.5b"/>
    <property type="match status" value="1"/>
</dbReference>
<keyword evidence="10 11" id="KW-0472">Membrane</keyword>
<comment type="function">
    <text evidence="11">Accessory subunit of the mitochondrial membrane respiratory chain NADH dehydrogenase (Complex I), that is believed not to be involved in catalysis. Complex I functions in the transfer of electrons from NADH to the respiratory chain. The immediate electron acceptor for the enzyme is believed to be ubiquinone.</text>
</comment>
<dbReference type="PANTHER" id="PTHR13099:SF0">
    <property type="entry name" value="NADH DEHYDROGENASE [UBIQUINONE] 1 SUBUNIT C2-RELATED"/>
    <property type="match status" value="1"/>
</dbReference>
<evidence type="ECO:0000256" key="6">
    <source>
        <dbReference type="ARBA" id="ARBA00022792"/>
    </source>
</evidence>
<dbReference type="InterPro" id="IPR009423">
    <property type="entry name" value="NDUC2"/>
</dbReference>
<dbReference type="GO" id="GO:0006120">
    <property type="term" value="P:mitochondrial electron transport, NADH to ubiquinone"/>
    <property type="evidence" value="ECO:0007669"/>
    <property type="project" value="InterPro"/>
</dbReference>
<dbReference type="EMBL" id="JANEYF010005719">
    <property type="protein sequence ID" value="KAJ8927115.1"/>
    <property type="molecule type" value="Genomic_DNA"/>
</dbReference>
<keyword evidence="3 11" id="KW-0813">Transport</keyword>
<reference evidence="13" key="1">
    <citation type="journal article" date="2023" name="Insect Mol. Biol.">
        <title>Genome sequencing provides insights into the evolution of gene families encoding plant cell wall-degrading enzymes in longhorned beetles.</title>
        <authorList>
            <person name="Shin N.R."/>
            <person name="Okamura Y."/>
            <person name="Kirsch R."/>
            <person name="Pauchet Y."/>
        </authorList>
    </citation>
    <scope>NUCLEOTIDE SEQUENCE</scope>
    <source>
        <strain evidence="13">RBIC_L_NR</strain>
    </source>
</reference>
<evidence type="ECO:0000256" key="8">
    <source>
        <dbReference type="ARBA" id="ARBA00022989"/>
    </source>
</evidence>
<sequence>MAKASGPKIATSPLKLLENDGTREPPLLSQIWGPTAGGVVGFIAVIVGNWATRRPYFSGIQKHISATAICAGIGKIAEDYRSQYLADRDAVFRHYIQLHPEDFPDYERTRIADLFEPWIPIR</sequence>
<dbReference type="GO" id="GO:0005743">
    <property type="term" value="C:mitochondrial inner membrane"/>
    <property type="evidence" value="ECO:0007669"/>
    <property type="project" value="UniProtKB-SubCell"/>
</dbReference>
<evidence type="ECO:0000256" key="1">
    <source>
        <dbReference type="ARBA" id="ARBA00004298"/>
    </source>
</evidence>
<evidence type="ECO:0000313" key="14">
    <source>
        <dbReference type="Proteomes" id="UP001162156"/>
    </source>
</evidence>